<feature type="region of interest" description="Disordered" evidence="1">
    <location>
        <begin position="1"/>
        <end position="31"/>
    </location>
</feature>
<feature type="compositionally biased region" description="Basic and acidic residues" evidence="1">
    <location>
        <begin position="158"/>
        <end position="171"/>
    </location>
</feature>
<feature type="compositionally biased region" description="Basic and acidic residues" evidence="1">
    <location>
        <begin position="182"/>
        <end position="197"/>
    </location>
</feature>
<dbReference type="EMBL" id="CP126661">
    <property type="protein sequence ID" value="WKA04000.1"/>
    <property type="molecule type" value="Genomic_DNA"/>
</dbReference>
<dbReference type="EMBL" id="AM484412">
    <property type="protein sequence ID" value="CAN77667.1"/>
    <property type="molecule type" value="Genomic_DNA"/>
</dbReference>
<feature type="region of interest" description="Disordered" evidence="1">
    <location>
        <begin position="44"/>
        <end position="99"/>
    </location>
</feature>
<dbReference type="PANTHER" id="PTHR33673:SF3">
    <property type="entry name" value="SUPPRESSOR SRP40-LIKE PROTEIN"/>
    <property type="match status" value="1"/>
</dbReference>
<feature type="region of interest" description="Disordered" evidence="1">
    <location>
        <begin position="143"/>
        <end position="214"/>
    </location>
</feature>
<dbReference type="ExpressionAtlas" id="A5C6V8">
    <property type="expression patterns" value="baseline and differential"/>
</dbReference>
<proteinExistence type="predicted"/>
<dbReference type="PANTHER" id="PTHR33673">
    <property type="entry name" value="SUPPRESSOR SRP40-LIKE PROTEIN"/>
    <property type="match status" value="1"/>
</dbReference>
<evidence type="ECO:0000313" key="3">
    <source>
        <dbReference type="EMBL" id="WKA04000.1"/>
    </source>
</evidence>
<dbReference type="Gramene" id="Vitis14g01699.t01">
    <property type="protein sequence ID" value="Vitis14g01699.t01.CDS"/>
    <property type="gene ID" value="Vitis14g01699"/>
</dbReference>
<keyword evidence="4" id="KW-1185">Reference proteome</keyword>
<feature type="region of interest" description="Disordered" evidence="1">
    <location>
        <begin position="230"/>
        <end position="267"/>
    </location>
</feature>
<dbReference type="OrthoDB" id="676141at2759"/>
<reference evidence="3 4" key="2">
    <citation type="journal article" date="2023" name="Hortic Res">
        <title>The complete reference genome for grapevine (Vitis vinifera L.) genetics and breeding.</title>
        <authorList>
            <person name="Shi X."/>
            <person name="Cao S."/>
            <person name="Wang X."/>
            <person name="Huang S."/>
            <person name="Wang Y."/>
            <person name="Liu Z."/>
            <person name="Liu W."/>
            <person name="Leng X."/>
            <person name="Peng Y."/>
            <person name="Wang N."/>
            <person name="Wang Y."/>
            <person name="Ma Z."/>
            <person name="Xu X."/>
            <person name="Zhang F."/>
            <person name="Xue H."/>
            <person name="Zhong H."/>
            <person name="Wang Y."/>
            <person name="Zhang K."/>
            <person name="Velt A."/>
            <person name="Avia K."/>
            <person name="Holtgrawe D."/>
            <person name="Grimplet J."/>
            <person name="Matus J.T."/>
            <person name="Ware D."/>
            <person name="Wu X."/>
            <person name="Wang H."/>
            <person name="Liu C."/>
            <person name="Fang Y."/>
            <person name="Rustenholz C."/>
            <person name="Cheng Z."/>
            <person name="Xiao H."/>
            <person name="Zhou Y."/>
        </authorList>
    </citation>
    <scope>NUCLEOTIDE SEQUENCE [LARGE SCALE GENOMIC DNA]</scope>
    <source>
        <strain evidence="4">cv. Pinot noir / PN40024</strain>
        <tissue evidence="3">Leaf</tissue>
    </source>
</reference>
<feature type="compositionally biased region" description="Polar residues" evidence="1">
    <location>
        <begin position="56"/>
        <end position="82"/>
    </location>
</feature>
<dbReference type="AlphaFoldDB" id="A5C6V8"/>
<name>A5C6V8_VITVI</name>
<feature type="compositionally biased region" description="Polar residues" evidence="1">
    <location>
        <begin position="204"/>
        <end position="214"/>
    </location>
</feature>
<protein>
    <submittedName>
        <fullName evidence="2">Uncharacterized protein</fullName>
    </submittedName>
</protein>
<feature type="compositionally biased region" description="Basic and acidic residues" evidence="1">
    <location>
        <begin position="1"/>
        <end position="13"/>
    </location>
</feature>
<organism evidence="2">
    <name type="scientific">Vitis vinifera</name>
    <name type="common">Grape</name>
    <dbReference type="NCBI Taxonomy" id="29760"/>
    <lineage>
        <taxon>Eukaryota</taxon>
        <taxon>Viridiplantae</taxon>
        <taxon>Streptophyta</taxon>
        <taxon>Embryophyta</taxon>
        <taxon>Tracheophyta</taxon>
        <taxon>Spermatophyta</taxon>
        <taxon>Magnoliopsida</taxon>
        <taxon>eudicotyledons</taxon>
        <taxon>Gunneridae</taxon>
        <taxon>Pentapetalae</taxon>
        <taxon>rosids</taxon>
        <taxon>Vitales</taxon>
        <taxon>Vitaceae</taxon>
        <taxon>Viteae</taxon>
        <taxon>Vitis</taxon>
    </lineage>
</organism>
<accession>A5C6V8</accession>
<dbReference type="KEGG" id="vvi:104881634"/>
<evidence type="ECO:0000256" key="1">
    <source>
        <dbReference type="SAM" id="MobiDB-lite"/>
    </source>
</evidence>
<evidence type="ECO:0000313" key="2">
    <source>
        <dbReference type="EMBL" id="CAN77667.1"/>
    </source>
</evidence>
<dbReference type="Proteomes" id="UP001227230">
    <property type="component" value="Chromosome 14"/>
</dbReference>
<gene>
    <name evidence="2" type="ORF">VITISV_038105</name>
    <name evidence="3" type="ORF">VitviT2T_022068</name>
</gene>
<evidence type="ECO:0000313" key="4">
    <source>
        <dbReference type="Proteomes" id="UP001227230"/>
    </source>
</evidence>
<reference evidence="2" key="1">
    <citation type="journal article" date="2007" name="PLoS ONE">
        <title>The first genome sequence of an elite grapevine cultivar (Pinot noir Vitis vinifera L.): coping with a highly heterozygous genome.</title>
        <authorList>
            <person name="Velasco R."/>
            <person name="Zharkikh A."/>
            <person name="Troggio M."/>
            <person name="Cartwright D.A."/>
            <person name="Cestaro A."/>
            <person name="Pruss D."/>
            <person name="Pindo M."/>
            <person name="FitzGerald L.M."/>
            <person name="Vezzulli S."/>
            <person name="Reid J."/>
            <person name="Malacarne G."/>
            <person name="Iliev D."/>
            <person name="Coppola G."/>
            <person name="Wardell B."/>
            <person name="Micheletti D."/>
            <person name="Macalma T."/>
            <person name="Facci M."/>
            <person name="Mitchell J.T."/>
            <person name="Perazzolli M."/>
            <person name="Eldredge G."/>
            <person name="Gatto P."/>
            <person name="Oyzerski R."/>
            <person name="Moretto M."/>
            <person name="Gutin N."/>
            <person name="Stefanini M."/>
            <person name="Chen Y."/>
            <person name="Segala C."/>
            <person name="Davenport C."/>
            <person name="Dematte L."/>
            <person name="Mraz A."/>
            <person name="Battilana J."/>
            <person name="Stormo K."/>
            <person name="Costa F."/>
            <person name="Tao Q."/>
            <person name="Si-Ammour A."/>
            <person name="Harkins T."/>
            <person name="Lackey A."/>
            <person name="Perbost C."/>
            <person name="Taillon B."/>
            <person name="Stella A."/>
            <person name="Solovyev V."/>
            <person name="Fawcett J.A."/>
            <person name="Sterck L."/>
            <person name="Vandepoele K."/>
            <person name="Grando S.M."/>
            <person name="Toppo S."/>
            <person name="Moser C."/>
            <person name="Lanchbury J."/>
            <person name="Bogden R."/>
            <person name="Skolnick M."/>
            <person name="Sgaramella V."/>
            <person name="Bhatnagar S.K."/>
            <person name="Fontana P."/>
            <person name="Gutin A."/>
            <person name="Van de Peer Y."/>
            <person name="Salamini F."/>
            <person name="Viola R."/>
        </authorList>
    </citation>
    <scope>NUCLEOTIDE SEQUENCE</scope>
</reference>
<sequence length="286" mass="30522">MEVRGDSPSEVNKRASSTADSSEESNLSKSNVLSNSLVISEQAAPLTPPWPVSSLEAYTQSGVDGSMQNGSTTQSPPIQTMGRSGGYDPNRIPSSVFASKPTTPLEWSVASSESLFSIHVGNASFSTEFAQLGKSGELTKSQELIFPSGLPPVTEAADMDRSSQDMEKGSGVRETSSQTTKEVFRENAEDHGKEKMPPAEGFRNSASSHHSDGSINSTLSFAFPVLDGNGGRSISVKVDTEKHQQQEQPQPQPQPQPQSLPHAPEATQNAAATKWFSCFSCCSFCC</sequence>